<reference evidence="1 2" key="1">
    <citation type="submission" date="2018-03" db="EMBL/GenBank/DDBJ databases">
        <authorList>
            <person name="Keele B.F."/>
        </authorList>
    </citation>
    <scope>NUCLEOTIDE SEQUENCE [LARGE SCALE GENOMIC DNA]</scope>
    <source>
        <strain evidence="1 2">IB-3</strain>
    </source>
</reference>
<keyword evidence="2" id="KW-1185">Reference proteome</keyword>
<gene>
    <name evidence="1" type="ORF">C7S10_04995</name>
</gene>
<name>A0A2R7Z3P2_9ACTN</name>
<comment type="caution">
    <text evidence="1">The sequence shown here is derived from an EMBL/GenBank/DDBJ whole genome shotgun (WGS) entry which is preliminary data.</text>
</comment>
<proteinExistence type="predicted"/>
<evidence type="ECO:0000313" key="1">
    <source>
        <dbReference type="EMBL" id="PUA83039.1"/>
    </source>
</evidence>
<dbReference type="EMBL" id="PYXZ01000001">
    <property type="protein sequence ID" value="PUA83039.1"/>
    <property type="molecule type" value="Genomic_DNA"/>
</dbReference>
<dbReference type="AlphaFoldDB" id="A0A2R7Z3P2"/>
<organism evidence="1 2">
    <name type="scientific">Nocardioides currus</name>
    <dbReference type="NCBI Taxonomy" id="2133958"/>
    <lineage>
        <taxon>Bacteria</taxon>
        <taxon>Bacillati</taxon>
        <taxon>Actinomycetota</taxon>
        <taxon>Actinomycetes</taxon>
        <taxon>Propionibacteriales</taxon>
        <taxon>Nocardioidaceae</taxon>
        <taxon>Nocardioides</taxon>
    </lineage>
</organism>
<protein>
    <submittedName>
        <fullName evidence="1">Uncharacterized protein</fullName>
    </submittedName>
</protein>
<sequence>MGDYGTFTVQSNKLREAADIWSDCAADTWRVYTDIHPAEGQGSKFGVLAGSSGVSDSFDTWIAAMCLATHTASKNFYYLKVALESTANGYDGADDTAATSAETLDRMIDNG</sequence>
<dbReference type="Proteomes" id="UP000244867">
    <property type="component" value="Unassembled WGS sequence"/>
</dbReference>
<accession>A0A2R7Z3P2</accession>
<dbReference type="OrthoDB" id="3790092at2"/>
<dbReference type="RefSeq" id="WP_108343225.1">
    <property type="nucleotide sequence ID" value="NZ_PYXZ01000001.1"/>
</dbReference>
<evidence type="ECO:0000313" key="2">
    <source>
        <dbReference type="Proteomes" id="UP000244867"/>
    </source>
</evidence>